<protein>
    <submittedName>
        <fullName evidence="6">Uncharacterized protein</fullName>
    </submittedName>
</protein>
<proteinExistence type="predicted"/>
<keyword evidence="7" id="KW-1185">Reference proteome</keyword>
<dbReference type="PRINTS" id="PR00259">
    <property type="entry name" value="TMFOUR"/>
</dbReference>
<evidence type="ECO:0000256" key="3">
    <source>
        <dbReference type="ARBA" id="ARBA00022989"/>
    </source>
</evidence>
<feature type="transmembrane region" description="Helical" evidence="5">
    <location>
        <begin position="47"/>
        <end position="68"/>
    </location>
</feature>
<feature type="transmembrane region" description="Helical" evidence="5">
    <location>
        <begin position="152"/>
        <end position="173"/>
    </location>
</feature>
<dbReference type="AlphaFoldDB" id="A0A139AVX9"/>
<evidence type="ECO:0000256" key="1">
    <source>
        <dbReference type="ARBA" id="ARBA00004141"/>
    </source>
</evidence>
<keyword evidence="2 5" id="KW-0812">Transmembrane</keyword>
<reference evidence="6 7" key="1">
    <citation type="journal article" date="2015" name="Genome Biol. Evol.">
        <title>Phylogenomic analyses indicate that early fungi evolved digesting cell walls of algal ancestors of land plants.</title>
        <authorList>
            <person name="Chang Y."/>
            <person name="Wang S."/>
            <person name="Sekimoto S."/>
            <person name="Aerts A.L."/>
            <person name="Choi C."/>
            <person name="Clum A."/>
            <person name="LaButti K.M."/>
            <person name="Lindquist E.A."/>
            <person name="Yee Ngan C."/>
            <person name="Ohm R.A."/>
            <person name="Salamov A.A."/>
            <person name="Grigoriev I.V."/>
            <person name="Spatafora J.W."/>
            <person name="Berbee M.L."/>
        </authorList>
    </citation>
    <scope>NUCLEOTIDE SEQUENCE [LARGE SCALE GENOMIC DNA]</scope>
    <source>
        <strain evidence="6 7">JEL478</strain>
    </source>
</reference>
<dbReference type="Proteomes" id="UP000070544">
    <property type="component" value="Unassembled WGS sequence"/>
</dbReference>
<dbReference type="EMBL" id="KQ965734">
    <property type="protein sequence ID" value="KXS20854.1"/>
    <property type="molecule type" value="Genomic_DNA"/>
</dbReference>
<feature type="transmembrane region" description="Helical" evidence="5">
    <location>
        <begin position="7"/>
        <end position="35"/>
    </location>
</feature>
<feature type="transmembrane region" description="Helical" evidence="5">
    <location>
        <begin position="75"/>
        <end position="103"/>
    </location>
</feature>
<sequence>MSVIARAYLAIFNALFILAGFALICLSAVLITGVVPQFRGMTLSTPVGVGVLGVVIALISSVGACGAIQRSRCCLSVYAAIVLLLAIGEIGIGVVAIQFNSYIQTGLSAVEPYWNSLDSLALAWFYSQFSCSSLSTCYSGLVGVLQSQLTTAYGVCIGFVVLQLLAFAASIHLSVAIRRQRAVAEVYPQGYSVDKNVRWGKNSAREEEQTAYEIDRSSYY</sequence>
<evidence type="ECO:0000313" key="7">
    <source>
        <dbReference type="Proteomes" id="UP000070544"/>
    </source>
</evidence>
<organism evidence="6 7">
    <name type="scientific">Gonapodya prolifera (strain JEL478)</name>
    <name type="common">Monoblepharis prolifera</name>
    <dbReference type="NCBI Taxonomy" id="1344416"/>
    <lineage>
        <taxon>Eukaryota</taxon>
        <taxon>Fungi</taxon>
        <taxon>Fungi incertae sedis</taxon>
        <taxon>Chytridiomycota</taxon>
        <taxon>Chytridiomycota incertae sedis</taxon>
        <taxon>Monoblepharidomycetes</taxon>
        <taxon>Monoblepharidales</taxon>
        <taxon>Gonapodyaceae</taxon>
        <taxon>Gonapodya</taxon>
    </lineage>
</organism>
<name>A0A139AVX9_GONPJ</name>
<keyword evidence="4 5" id="KW-0472">Membrane</keyword>
<keyword evidence="3 5" id="KW-1133">Transmembrane helix</keyword>
<comment type="subcellular location">
    <subcellularLocation>
        <location evidence="1">Membrane</location>
        <topology evidence="1">Multi-pass membrane protein</topology>
    </subcellularLocation>
</comment>
<gene>
    <name evidence="6" type="ORF">M427DRAFT_142583</name>
</gene>
<evidence type="ECO:0000256" key="2">
    <source>
        <dbReference type="ARBA" id="ARBA00022692"/>
    </source>
</evidence>
<accession>A0A139AVX9</accession>
<dbReference type="GO" id="GO:0016020">
    <property type="term" value="C:membrane"/>
    <property type="evidence" value="ECO:0007669"/>
    <property type="project" value="UniProtKB-SubCell"/>
</dbReference>
<dbReference type="Pfam" id="PF00335">
    <property type="entry name" value="Tetraspanin"/>
    <property type="match status" value="1"/>
</dbReference>
<evidence type="ECO:0000313" key="6">
    <source>
        <dbReference type="EMBL" id="KXS20854.1"/>
    </source>
</evidence>
<dbReference type="InterPro" id="IPR018499">
    <property type="entry name" value="Tetraspanin/Peripherin"/>
</dbReference>
<evidence type="ECO:0000256" key="5">
    <source>
        <dbReference type="SAM" id="Phobius"/>
    </source>
</evidence>
<evidence type="ECO:0000256" key="4">
    <source>
        <dbReference type="ARBA" id="ARBA00023136"/>
    </source>
</evidence>